<dbReference type="STRING" id="86259.A0A4Z1NF07"/>
<accession>A0A4Z1NF07</accession>
<gene>
    <name evidence="11" type="ORF">E6O75_ATG07161</name>
</gene>
<dbReference type="PANTHER" id="PTHR12755:SF3">
    <property type="entry name" value="POLYNUCLEOTIDE 5'-HYDROXYL-KINASE NOL9"/>
    <property type="match status" value="1"/>
</dbReference>
<feature type="region of interest" description="Disordered" evidence="9">
    <location>
        <begin position="1"/>
        <end position="49"/>
    </location>
</feature>
<evidence type="ECO:0000313" key="11">
    <source>
        <dbReference type="EMBL" id="TID13929.1"/>
    </source>
</evidence>
<keyword evidence="5" id="KW-0808">Transferase</keyword>
<keyword evidence="12" id="KW-1185">Reference proteome</keyword>
<dbReference type="GO" id="GO:0005524">
    <property type="term" value="F:ATP binding"/>
    <property type="evidence" value="ECO:0007669"/>
    <property type="project" value="UniProtKB-KW"/>
</dbReference>
<keyword evidence="6" id="KW-0547">Nucleotide-binding</keyword>
<sequence length="762" mass="83270">MSKKRKANGTKRIENASSASIENASSASIENASSASIENASSASIENASSASIENAISASITIPTAPLSAFAAARAKAKLASSGPVVHDEVARNISVKATGKKKTKRSKIANPSQPQSPPRRKEKVAKLDQDDAFDEEHVFSQFVSFSKHSMPEPYKPPSRDHDYESDEVSELATAEVVMVDAVSDEQTVPMSSWSQTKGNCVYGNSKCERLSMENGETLSIWGRYRLQVHEGLVTIAGAFLAAEAPALEVHAPSTSSIPVIKCIKSEGAVIEVSSIRADEHTTEVLERLSSLYNPETSAIWARFTDSQQSFSKILDAQPTSKTGGFLPLDIPKTWQERINGFCSSKTSSTPTIQLCGPANVGKSTFAAILINSLLTGPRAVKKSRPVAYLDLDQNKQEYGPPGQISLVLVKQPNLKPRFARSTFNDGENKVVRAHAIRLDGHKEDMKHFLDAASDLMHHYHSWSKGENQAAALIVNCPIWFQASGYDLTVNLTETLKPSHIMCFASGPAKVLNWVHKAAGTASLEILPPQPYFNINKSPRTAAEVNEMHMVSYFHSDSSEQKAAKWNALPLSHQRPFDVSYGEKGADFAGVFIFGEVPVMYPNMLSTLLNGSIVSIVAIEEASLLNNREVLRGEDDRIPFFTVGPRGYTIPFEPRKSRTLGLGLIRGINAKAQTMQIVTPVPAKQMAEIASDRLVLAFGGFESPGWAYLEEMYYQEWAQGQGRTVTVSDMAAAWIEEMDGVEEGKRVGGLGMQVWKTRRFQ</sequence>
<dbReference type="InterPro" id="IPR045116">
    <property type="entry name" value="Clp1/Grc3"/>
</dbReference>
<reference evidence="11 12" key="1">
    <citation type="submission" date="2019-04" db="EMBL/GenBank/DDBJ databases">
        <title>High contiguity whole genome sequence and gene annotation resource for two Venturia nashicola isolates.</title>
        <authorList>
            <person name="Prokchorchik M."/>
            <person name="Won K."/>
            <person name="Lee Y."/>
            <person name="Choi E.D."/>
            <person name="Segonzac C."/>
            <person name="Sohn K.H."/>
        </authorList>
    </citation>
    <scope>NUCLEOTIDE SEQUENCE [LARGE SCALE GENOMIC DNA]</scope>
    <source>
        <strain evidence="11 12">PRI2</strain>
    </source>
</reference>
<dbReference type="GO" id="GO:0000448">
    <property type="term" value="P:cleavage in ITS2 between 5.8S rRNA and LSU-rRNA of tricistronic rRNA transcript (SSU-rRNA, 5.8S rRNA, LSU-rRNA)"/>
    <property type="evidence" value="ECO:0007669"/>
    <property type="project" value="TreeGrafter"/>
</dbReference>
<feature type="compositionally biased region" description="Basic residues" evidence="9">
    <location>
        <begin position="100"/>
        <end position="109"/>
    </location>
</feature>
<comment type="similarity">
    <text evidence="2">Belongs to the Clp1 family. NOL9/GRC3 subfamily.</text>
</comment>
<evidence type="ECO:0000256" key="9">
    <source>
        <dbReference type="SAM" id="MobiDB-lite"/>
    </source>
</evidence>
<keyword evidence="8" id="KW-0067">ATP-binding</keyword>
<evidence type="ECO:0000256" key="1">
    <source>
        <dbReference type="ARBA" id="ARBA00003798"/>
    </source>
</evidence>
<dbReference type="GO" id="GO:0005634">
    <property type="term" value="C:nucleus"/>
    <property type="evidence" value="ECO:0007669"/>
    <property type="project" value="TreeGrafter"/>
</dbReference>
<dbReference type="GO" id="GO:0051731">
    <property type="term" value="F:polynucleotide 5'-hydroxyl-kinase activity"/>
    <property type="evidence" value="ECO:0007669"/>
    <property type="project" value="InterPro"/>
</dbReference>
<name>A0A4Z1NF07_9PEZI</name>
<feature type="region of interest" description="Disordered" evidence="9">
    <location>
        <begin position="94"/>
        <end position="130"/>
    </location>
</feature>
<comment type="function">
    <text evidence="1">Polynucleotide 5'-kinase involved in rRNA processing.</text>
</comment>
<dbReference type="Proteomes" id="UP000298493">
    <property type="component" value="Unassembled WGS sequence"/>
</dbReference>
<evidence type="ECO:0000313" key="12">
    <source>
        <dbReference type="Proteomes" id="UP000298493"/>
    </source>
</evidence>
<dbReference type="PANTHER" id="PTHR12755">
    <property type="entry name" value="CLEAVAGE/POLYADENYLATION FACTOR IA SUBUNIT CLP1P"/>
    <property type="match status" value="1"/>
</dbReference>
<dbReference type="AlphaFoldDB" id="A0A4Z1NF07"/>
<dbReference type="InterPro" id="IPR027417">
    <property type="entry name" value="P-loop_NTPase"/>
</dbReference>
<evidence type="ECO:0000259" key="10">
    <source>
        <dbReference type="Pfam" id="PF16575"/>
    </source>
</evidence>
<evidence type="ECO:0000256" key="2">
    <source>
        <dbReference type="ARBA" id="ARBA00011003"/>
    </source>
</evidence>
<keyword evidence="7" id="KW-0418">Kinase</keyword>
<feature type="compositionally biased region" description="Low complexity" evidence="9">
    <location>
        <begin position="15"/>
        <end position="49"/>
    </location>
</feature>
<evidence type="ECO:0000256" key="8">
    <source>
        <dbReference type="ARBA" id="ARBA00022840"/>
    </source>
</evidence>
<evidence type="ECO:0000256" key="7">
    <source>
        <dbReference type="ARBA" id="ARBA00022777"/>
    </source>
</evidence>
<evidence type="ECO:0000256" key="3">
    <source>
        <dbReference type="ARBA" id="ARBA00018706"/>
    </source>
</evidence>
<evidence type="ECO:0000256" key="5">
    <source>
        <dbReference type="ARBA" id="ARBA00022679"/>
    </source>
</evidence>
<evidence type="ECO:0000256" key="6">
    <source>
        <dbReference type="ARBA" id="ARBA00022741"/>
    </source>
</evidence>
<proteinExistence type="inferred from homology"/>
<organism evidence="11 12">
    <name type="scientific">Venturia nashicola</name>
    <dbReference type="NCBI Taxonomy" id="86259"/>
    <lineage>
        <taxon>Eukaryota</taxon>
        <taxon>Fungi</taxon>
        <taxon>Dikarya</taxon>
        <taxon>Ascomycota</taxon>
        <taxon>Pezizomycotina</taxon>
        <taxon>Dothideomycetes</taxon>
        <taxon>Pleosporomycetidae</taxon>
        <taxon>Venturiales</taxon>
        <taxon>Venturiaceae</taxon>
        <taxon>Venturia</taxon>
    </lineage>
</organism>
<evidence type="ECO:0000256" key="4">
    <source>
        <dbReference type="ARBA" id="ARBA00019824"/>
    </source>
</evidence>
<protein>
    <recommendedName>
        <fullName evidence="4">Polynucleotide 5'-hydroxyl-kinase GRC3</fullName>
    </recommendedName>
    <alternativeName>
        <fullName evidence="3">Polynucleotide 5'-hydroxyl-kinase grc3</fullName>
    </alternativeName>
</protein>
<comment type="caution">
    <text evidence="11">The sequence shown here is derived from an EMBL/GenBank/DDBJ whole genome shotgun (WGS) entry which is preliminary data.</text>
</comment>
<dbReference type="Pfam" id="PF16575">
    <property type="entry name" value="CLP1_P"/>
    <property type="match status" value="1"/>
</dbReference>
<dbReference type="Gene3D" id="3.40.50.300">
    <property type="entry name" value="P-loop containing nucleotide triphosphate hydrolases"/>
    <property type="match status" value="1"/>
</dbReference>
<feature type="domain" description="Clp1 P-loop" evidence="10">
    <location>
        <begin position="358"/>
        <end position="557"/>
    </location>
</feature>
<dbReference type="InterPro" id="IPR032319">
    <property type="entry name" value="CLP1_P"/>
</dbReference>
<dbReference type="EMBL" id="SNSC02000024">
    <property type="protein sequence ID" value="TID13929.1"/>
    <property type="molecule type" value="Genomic_DNA"/>
</dbReference>